<evidence type="ECO:0000313" key="2">
    <source>
        <dbReference type="Proteomes" id="UP001303046"/>
    </source>
</evidence>
<gene>
    <name evidence="1" type="primary">Necator_chrII.g8033</name>
    <name evidence="1" type="ORF">RB195_020239</name>
</gene>
<sequence>MVHERRKTNVDENYHMCFGQILGKYHPPLTELILVLRSVVAVAKITLSRMEGFSNETKKLRKKDRVRCEKIEGSMPTLDKDYVQ</sequence>
<name>A0ABR1CHV7_NECAM</name>
<accession>A0ABR1CHV7</accession>
<dbReference type="EMBL" id="JAVFWL010000002">
    <property type="protein sequence ID" value="KAK6738019.1"/>
    <property type="molecule type" value="Genomic_DNA"/>
</dbReference>
<protein>
    <submittedName>
        <fullName evidence="1">Uncharacterized protein</fullName>
    </submittedName>
</protein>
<keyword evidence="2" id="KW-1185">Reference proteome</keyword>
<reference evidence="1 2" key="1">
    <citation type="submission" date="2023-08" db="EMBL/GenBank/DDBJ databases">
        <title>A Necator americanus chromosomal reference genome.</title>
        <authorList>
            <person name="Ilik V."/>
            <person name="Petrzelkova K.J."/>
            <person name="Pardy F."/>
            <person name="Fuh T."/>
            <person name="Niatou-Singa F.S."/>
            <person name="Gouil Q."/>
            <person name="Baker L."/>
            <person name="Ritchie M.E."/>
            <person name="Jex A.R."/>
            <person name="Gazzola D."/>
            <person name="Li H."/>
            <person name="Toshio Fujiwara R."/>
            <person name="Zhan B."/>
            <person name="Aroian R.V."/>
            <person name="Pafco B."/>
            <person name="Schwarz E.M."/>
        </authorList>
    </citation>
    <scope>NUCLEOTIDE SEQUENCE [LARGE SCALE GENOMIC DNA]</scope>
    <source>
        <strain evidence="1 2">Aroian</strain>
        <tissue evidence="1">Whole animal</tissue>
    </source>
</reference>
<evidence type="ECO:0000313" key="1">
    <source>
        <dbReference type="EMBL" id="KAK6738019.1"/>
    </source>
</evidence>
<comment type="caution">
    <text evidence="1">The sequence shown here is derived from an EMBL/GenBank/DDBJ whole genome shotgun (WGS) entry which is preliminary data.</text>
</comment>
<dbReference type="Proteomes" id="UP001303046">
    <property type="component" value="Unassembled WGS sequence"/>
</dbReference>
<organism evidence="1 2">
    <name type="scientific">Necator americanus</name>
    <name type="common">Human hookworm</name>
    <dbReference type="NCBI Taxonomy" id="51031"/>
    <lineage>
        <taxon>Eukaryota</taxon>
        <taxon>Metazoa</taxon>
        <taxon>Ecdysozoa</taxon>
        <taxon>Nematoda</taxon>
        <taxon>Chromadorea</taxon>
        <taxon>Rhabditida</taxon>
        <taxon>Rhabditina</taxon>
        <taxon>Rhabditomorpha</taxon>
        <taxon>Strongyloidea</taxon>
        <taxon>Ancylostomatidae</taxon>
        <taxon>Bunostominae</taxon>
        <taxon>Necator</taxon>
    </lineage>
</organism>
<proteinExistence type="predicted"/>